<dbReference type="OrthoDB" id="6250361at2759"/>
<organism evidence="2 3">
    <name type="scientific">Fasciolopsis buskii</name>
    <dbReference type="NCBI Taxonomy" id="27845"/>
    <lineage>
        <taxon>Eukaryota</taxon>
        <taxon>Metazoa</taxon>
        <taxon>Spiralia</taxon>
        <taxon>Lophotrochozoa</taxon>
        <taxon>Platyhelminthes</taxon>
        <taxon>Trematoda</taxon>
        <taxon>Digenea</taxon>
        <taxon>Plagiorchiida</taxon>
        <taxon>Echinostomata</taxon>
        <taxon>Echinostomatoidea</taxon>
        <taxon>Fasciolidae</taxon>
        <taxon>Fasciolopsis</taxon>
    </lineage>
</organism>
<gene>
    <name evidence="2" type="ORF">FBUS_10471</name>
</gene>
<keyword evidence="1" id="KW-0175">Coiled coil</keyword>
<proteinExistence type="predicted"/>
<reference evidence="2" key="1">
    <citation type="submission" date="2019-05" db="EMBL/GenBank/DDBJ databases">
        <title>Annotation for the trematode Fasciolopsis buski.</title>
        <authorList>
            <person name="Choi Y.-J."/>
        </authorList>
    </citation>
    <scope>NUCLEOTIDE SEQUENCE</scope>
    <source>
        <strain evidence="2">HT</strain>
        <tissue evidence="2">Whole worm</tissue>
    </source>
</reference>
<dbReference type="EMBL" id="LUCM01006362">
    <property type="protein sequence ID" value="KAA0191389.1"/>
    <property type="molecule type" value="Genomic_DNA"/>
</dbReference>
<evidence type="ECO:0000313" key="2">
    <source>
        <dbReference type="EMBL" id="KAA0191389.1"/>
    </source>
</evidence>
<sequence length="229" mass="26245">MSPGVQIFRSNDLMIVTLHQSFQCKCNGCAQRILSGGMTFLLVEESAWFEHLTLDQMAARFEVTSLSFISSQTMNPCIEVSSDLLITNIQECLSEGKWTRTVDKHANRLNVSFLNESDELSLHWCLEAQEAPTQMVMTHLVSPLFLALIQSNDEEEALRKSLKRISQQQGLTCSATLLKKDYGKNNFVRNGLEILNEEKRRHDELQRKLARELEKSKARRNKKMGILRK</sequence>
<evidence type="ECO:0000256" key="1">
    <source>
        <dbReference type="SAM" id="Coils"/>
    </source>
</evidence>
<dbReference type="AlphaFoldDB" id="A0A8E0VFX7"/>
<dbReference type="Proteomes" id="UP000728185">
    <property type="component" value="Unassembled WGS sequence"/>
</dbReference>
<feature type="coiled-coil region" evidence="1">
    <location>
        <begin position="188"/>
        <end position="215"/>
    </location>
</feature>
<evidence type="ECO:0000313" key="3">
    <source>
        <dbReference type="Proteomes" id="UP000728185"/>
    </source>
</evidence>
<name>A0A8E0VFX7_9TREM</name>
<accession>A0A8E0VFX7</accession>
<keyword evidence="3" id="KW-1185">Reference proteome</keyword>
<comment type="caution">
    <text evidence="2">The sequence shown here is derived from an EMBL/GenBank/DDBJ whole genome shotgun (WGS) entry which is preliminary data.</text>
</comment>
<protein>
    <submittedName>
        <fullName evidence="2">Uncharacterized protein</fullName>
    </submittedName>
</protein>